<sequence>MQCMQNMPYSTFFSQFFFALLVELCINQHIDSINLMKYYDCMYLSLSCPSFSSSIMSIYKTPMIIRFLGNNFYFFFFNFNFNFNSNLINLPINIFNLISHFNSNHPQIFPHSYCSSINQTQY</sequence>
<protein>
    <submittedName>
        <fullName evidence="2">Uncharacterized protein</fullName>
    </submittedName>
</protein>
<keyword evidence="3" id="KW-1185">Reference proteome</keyword>
<evidence type="ECO:0000313" key="3">
    <source>
        <dbReference type="Proteomes" id="UP000002037"/>
    </source>
</evidence>
<dbReference type="GeneID" id="8297243"/>
<dbReference type="Proteomes" id="UP000002037">
    <property type="component" value="Unassembled WGS sequence"/>
</dbReference>
<dbReference type="AlphaFoldDB" id="C5M259"/>
<dbReference type="EMBL" id="GG692395">
    <property type="protein sequence ID" value="EER35409.1"/>
    <property type="molecule type" value="Genomic_DNA"/>
</dbReference>
<evidence type="ECO:0000256" key="1">
    <source>
        <dbReference type="SAM" id="SignalP"/>
    </source>
</evidence>
<feature type="signal peptide" evidence="1">
    <location>
        <begin position="1"/>
        <end position="32"/>
    </location>
</feature>
<accession>C5M259</accession>
<name>C5M259_CANTT</name>
<dbReference type="HOGENOM" id="CLU_2026418_0_0_1"/>
<gene>
    <name evidence="2" type="ORF">CTRG_00148</name>
</gene>
<feature type="chain" id="PRO_5002955190" evidence="1">
    <location>
        <begin position="33"/>
        <end position="122"/>
    </location>
</feature>
<organism evidence="2 3">
    <name type="scientific">Candida tropicalis (strain ATCC MYA-3404 / T1)</name>
    <name type="common">Yeast</name>
    <dbReference type="NCBI Taxonomy" id="294747"/>
    <lineage>
        <taxon>Eukaryota</taxon>
        <taxon>Fungi</taxon>
        <taxon>Dikarya</taxon>
        <taxon>Ascomycota</taxon>
        <taxon>Saccharomycotina</taxon>
        <taxon>Pichiomycetes</taxon>
        <taxon>Debaryomycetaceae</taxon>
        <taxon>Candida/Lodderomyces clade</taxon>
        <taxon>Candida</taxon>
    </lineage>
</organism>
<keyword evidence="1" id="KW-0732">Signal</keyword>
<proteinExistence type="predicted"/>
<dbReference type="RefSeq" id="XP_002545367.1">
    <property type="nucleotide sequence ID" value="XM_002545321.1"/>
</dbReference>
<evidence type="ECO:0000313" key="2">
    <source>
        <dbReference type="EMBL" id="EER35409.1"/>
    </source>
</evidence>
<reference evidence="2 3" key="1">
    <citation type="journal article" date="2009" name="Nature">
        <title>Evolution of pathogenicity and sexual reproduction in eight Candida genomes.</title>
        <authorList>
            <person name="Butler G."/>
            <person name="Rasmussen M.D."/>
            <person name="Lin M.F."/>
            <person name="Santos M.A."/>
            <person name="Sakthikumar S."/>
            <person name="Munro C.A."/>
            <person name="Rheinbay E."/>
            <person name="Grabherr M."/>
            <person name="Forche A."/>
            <person name="Reedy J.L."/>
            <person name="Agrafioti I."/>
            <person name="Arnaud M.B."/>
            <person name="Bates S."/>
            <person name="Brown A.J."/>
            <person name="Brunke S."/>
            <person name="Costanzo M.C."/>
            <person name="Fitzpatrick D.A."/>
            <person name="de Groot P.W."/>
            <person name="Harris D."/>
            <person name="Hoyer L.L."/>
            <person name="Hube B."/>
            <person name="Klis F.M."/>
            <person name="Kodira C."/>
            <person name="Lennard N."/>
            <person name="Logue M.E."/>
            <person name="Martin R."/>
            <person name="Neiman A.M."/>
            <person name="Nikolaou E."/>
            <person name="Quail M.A."/>
            <person name="Quinn J."/>
            <person name="Santos M.C."/>
            <person name="Schmitzberger F.F."/>
            <person name="Sherlock G."/>
            <person name="Shah P."/>
            <person name="Silverstein K.A."/>
            <person name="Skrzypek M.S."/>
            <person name="Soll D."/>
            <person name="Staggs R."/>
            <person name="Stansfield I."/>
            <person name="Stumpf M.P."/>
            <person name="Sudbery P.E."/>
            <person name="Srikantha T."/>
            <person name="Zeng Q."/>
            <person name="Berman J."/>
            <person name="Berriman M."/>
            <person name="Heitman J."/>
            <person name="Gow N.A."/>
            <person name="Lorenz M.C."/>
            <person name="Birren B.W."/>
            <person name="Kellis M."/>
            <person name="Cuomo C.A."/>
        </authorList>
    </citation>
    <scope>NUCLEOTIDE SEQUENCE [LARGE SCALE GENOMIC DNA]</scope>
    <source>
        <strain evidence="3">ATCC MYA-3404 / T1</strain>
    </source>
</reference>
<dbReference type="VEuPathDB" id="FungiDB:CTRG_00148"/>
<dbReference type="KEGG" id="ctp:CTRG_00148"/>